<dbReference type="AlphaFoldDB" id="A0A0C9ZC10"/>
<protein>
    <submittedName>
        <fullName evidence="1">Unplaced genomic scaffold CY34scaffold_542, whole genome shotgun sequence</fullName>
    </submittedName>
</protein>
<evidence type="ECO:0000313" key="2">
    <source>
        <dbReference type="Proteomes" id="UP000054485"/>
    </source>
</evidence>
<gene>
    <name evidence="1" type="ORF">CY34DRAFT_17304</name>
</gene>
<evidence type="ECO:0000313" key="1">
    <source>
        <dbReference type="EMBL" id="KIK35025.1"/>
    </source>
</evidence>
<sequence length="85" mass="10156">MKEEESKDKDKKDGEEQNLMLNIKDLHFDNCLPLYEENGKLLVLSKKFFTLKKNKHHEDKASIPYILLTNFCLPFYQIQSAWLYC</sequence>
<dbReference type="Proteomes" id="UP000054485">
    <property type="component" value="Unassembled WGS sequence"/>
</dbReference>
<dbReference type="InParanoid" id="A0A0C9ZC10"/>
<reference evidence="2" key="2">
    <citation type="submission" date="2015-01" db="EMBL/GenBank/DDBJ databases">
        <title>Evolutionary Origins and Diversification of the Mycorrhizal Mutualists.</title>
        <authorList>
            <consortium name="DOE Joint Genome Institute"/>
            <consortium name="Mycorrhizal Genomics Consortium"/>
            <person name="Kohler A."/>
            <person name="Kuo A."/>
            <person name="Nagy L.G."/>
            <person name="Floudas D."/>
            <person name="Copeland A."/>
            <person name="Barry K.W."/>
            <person name="Cichocki N."/>
            <person name="Veneault-Fourrey C."/>
            <person name="LaButti K."/>
            <person name="Lindquist E.A."/>
            <person name="Lipzen A."/>
            <person name="Lundell T."/>
            <person name="Morin E."/>
            <person name="Murat C."/>
            <person name="Riley R."/>
            <person name="Ohm R."/>
            <person name="Sun H."/>
            <person name="Tunlid A."/>
            <person name="Henrissat B."/>
            <person name="Grigoriev I.V."/>
            <person name="Hibbett D.S."/>
            <person name="Martin F."/>
        </authorList>
    </citation>
    <scope>NUCLEOTIDE SEQUENCE [LARGE SCALE GENOMIC DNA]</scope>
    <source>
        <strain evidence="2">UH-Slu-Lm8-n1</strain>
    </source>
</reference>
<dbReference type="EMBL" id="KN835673">
    <property type="protein sequence ID" value="KIK35025.1"/>
    <property type="molecule type" value="Genomic_DNA"/>
</dbReference>
<accession>A0A0C9ZC10</accession>
<name>A0A0C9ZC10_9AGAM</name>
<proteinExistence type="predicted"/>
<dbReference type="HOGENOM" id="CLU_2514158_0_0_1"/>
<organism evidence="1 2">
    <name type="scientific">Suillus luteus UH-Slu-Lm8-n1</name>
    <dbReference type="NCBI Taxonomy" id="930992"/>
    <lineage>
        <taxon>Eukaryota</taxon>
        <taxon>Fungi</taxon>
        <taxon>Dikarya</taxon>
        <taxon>Basidiomycota</taxon>
        <taxon>Agaricomycotina</taxon>
        <taxon>Agaricomycetes</taxon>
        <taxon>Agaricomycetidae</taxon>
        <taxon>Boletales</taxon>
        <taxon>Suillineae</taxon>
        <taxon>Suillaceae</taxon>
        <taxon>Suillus</taxon>
    </lineage>
</organism>
<reference evidence="1 2" key="1">
    <citation type="submission" date="2014-04" db="EMBL/GenBank/DDBJ databases">
        <authorList>
            <consortium name="DOE Joint Genome Institute"/>
            <person name="Kuo A."/>
            <person name="Ruytinx J."/>
            <person name="Rineau F."/>
            <person name="Colpaert J."/>
            <person name="Kohler A."/>
            <person name="Nagy L.G."/>
            <person name="Floudas D."/>
            <person name="Copeland A."/>
            <person name="Barry K.W."/>
            <person name="Cichocki N."/>
            <person name="Veneault-Fourrey C."/>
            <person name="LaButti K."/>
            <person name="Lindquist E.A."/>
            <person name="Lipzen A."/>
            <person name="Lundell T."/>
            <person name="Morin E."/>
            <person name="Murat C."/>
            <person name="Sun H."/>
            <person name="Tunlid A."/>
            <person name="Henrissat B."/>
            <person name="Grigoriev I.V."/>
            <person name="Hibbett D.S."/>
            <person name="Martin F."/>
            <person name="Nordberg H.P."/>
            <person name="Cantor M.N."/>
            <person name="Hua S.X."/>
        </authorList>
    </citation>
    <scope>NUCLEOTIDE SEQUENCE [LARGE SCALE GENOMIC DNA]</scope>
    <source>
        <strain evidence="1 2">UH-Slu-Lm8-n1</strain>
    </source>
</reference>
<keyword evidence="2" id="KW-1185">Reference proteome</keyword>